<sequence>MSSQAVGVEDILSSALSGQIVPNREYLLQGSILDSACDVLLHRLRGLCDNVENGPENFQEHEIVFTLPPMSGASQPGAGPGQQPLTFRIRRALDQGPDQGAAPIMLRYVGNTEMGDKNRQTVVRTCIDVACSREVVEFLRELGFQLEYEVMLKGFLFRKGRMKITVTKACKLEYEVMLKGFLFRKGRMKITVTKACKFPQGPGPKHPDGLEPISNSHLVELSVVAAMGQDAIGDEMKAFAEQLRPLVQLEKFDPRSFPVVS</sequence>
<evidence type="ECO:0000256" key="6">
    <source>
        <dbReference type="RuleBase" id="RU364150"/>
    </source>
</evidence>
<accession>A0A7R8ZTA7</accession>
<evidence type="ECO:0000313" key="7">
    <source>
        <dbReference type="EMBL" id="CAD7233605.1"/>
    </source>
</evidence>
<evidence type="ECO:0000256" key="2">
    <source>
        <dbReference type="ARBA" id="ARBA00009814"/>
    </source>
</evidence>
<comment type="subunit">
    <text evidence="6">Component of the Mediator complex.</text>
</comment>
<evidence type="ECO:0000256" key="5">
    <source>
        <dbReference type="ARBA" id="ARBA00023242"/>
    </source>
</evidence>
<evidence type="ECO:0000256" key="3">
    <source>
        <dbReference type="ARBA" id="ARBA00023015"/>
    </source>
</evidence>
<dbReference type="GO" id="GO:0070847">
    <property type="term" value="C:core mediator complex"/>
    <property type="evidence" value="ECO:0007669"/>
    <property type="project" value="TreeGrafter"/>
</dbReference>
<keyword evidence="6" id="KW-0010">Activator</keyword>
<dbReference type="AlphaFoldDB" id="A0A7R8ZTA7"/>
<reference evidence="7" key="1">
    <citation type="submission" date="2020-11" db="EMBL/GenBank/DDBJ databases">
        <authorList>
            <person name="Tran Van P."/>
        </authorList>
    </citation>
    <scope>NUCLEOTIDE SEQUENCE</scope>
</reference>
<dbReference type="Pfam" id="PF09637">
    <property type="entry name" value="Med18"/>
    <property type="match status" value="2"/>
</dbReference>
<evidence type="ECO:0000256" key="4">
    <source>
        <dbReference type="ARBA" id="ARBA00023163"/>
    </source>
</evidence>
<dbReference type="GO" id="GO:0006357">
    <property type="term" value="P:regulation of transcription by RNA polymerase II"/>
    <property type="evidence" value="ECO:0007669"/>
    <property type="project" value="InterPro"/>
</dbReference>
<keyword evidence="5 6" id="KW-0539">Nucleus</keyword>
<comment type="similarity">
    <text evidence="2 6">Belongs to the Mediator complex subunit 18 family.</text>
</comment>
<dbReference type="PANTHER" id="PTHR13321">
    <property type="entry name" value="MEDIATOR OF RNA POLYMERASE II TRANSCRIPTION, SUBUNIT 18"/>
    <property type="match status" value="1"/>
</dbReference>
<dbReference type="GO" id="GO:0016592">
    <property type="term" value="C:mediator complex"/>
    <property type="evidence" value="ECO:0007669"/>
    <property type="project" value="InterPro"/>
</dbReference>
<dbReference type="GO" id="GO:0006369">
    <property type="term" value="P:termination of RNA polymerase II transcription"/>
    <property type="evidence" value="ECO:0007669"/>
    <property type="project" value="TreeGrafter"/>
</dbReference>
<keyword evidence="4 6" id="KW-0804">Transcription</keyword>
<dbReference type="EMBL" id="OB666591">
    <property type="protein sequence ID" value="CAD7233605.1"/>
    <property type="molecule type" value="Genomic_DNA"/>
</dbReference>
<protein>
    <recommendedName>
        <fullName evidence="6">Mediator of RNA polymerase II transcription subunit 18</fullName>
    </recommendedName>
    <alternativeName>
        <fullName evidence="6">Mediator complex subunit 18</fullName>
    </alternativeName>
</protein>
<name>A0A7R8ZTA7_9CRUS</name>
<dbReference type="PANTHER" id="PTHR13321:SF2">
    <property type="entry name" value="MEDIATOR OF RNA POLYMERASE II TRANSCRIPTION SUBUNIT 18"/>
    <property type="match status" value="1"/>
</dbReference>
<proteinExistence type="inferred from homology"/>
<dbReference type="OrthoDB" id="10018982at2759"/>
<dbReference type="GO" id="GO:0003712">
    <property type="term" value="F:transcription coregulator activity"/>
    <property type="evidence" value="ECO:0007669"/>
    <property type="project" value="InterPro"/>
</dbReference>
<comment type="function">
    <text evidence="6">Component of the Mediator complex, a coactivator involved in the regulated transcription of nearly all RNA polymerase II-dependent genes. Mediator functions as a bridge to convey information from gene-specific regulatory proteins to the basal RNA polymerase II transcription machinery. Mediator is recruited to promoters by direct interactions with regulatory proteins and serves as a scaffold for the assembly of a functional preinitiation complex with RNA polymerase II and the general transcription factors.</text>
</comment>
<gene>
    <name evidence="6" type="primary">MED18</name>
    <name evidence="7" type="ORF">CTOB1V02_LOCUS11426</name>
</gene>
<dbReference type="InterPro" id="IPR019095">
    <property type="entry name" value="Mediator_Med18"/>
</dbReference>
<organism evidence="7">
    <name type="scientific">Cyprideis torosa</name>
    <dbReference type="NCBI Taxonomy" id="163714"/>
    <lineage>
        <taxon>Eukaryota</taxon>
        <taxon>Metazoa</taxon>
        <taxon>Ecdysozoa</taxon>
        <taxon>Arthropoda</taxon>
        <taxon>Crustacea</taxon>
        <taxon>Oligostraca</taxon>
        <taxon>Ostracoda</taxon>
        <taxon>Podocopa</taxon>
        <taxon>Podocopida</taxon>
        <taxon>Cytherocopina</taxon>
        <taxon>Cytheroidea</taxon>
        <taxon>Cytherideidae</taxon>
        <taxon>Cyprideis</taxon>
    </lineage>
</organism>
<dbReference type="Gene3D" id="2.40.320.10">
    <property type="entry name" value="Hypothetical Protein Pfu-838710-001"/>
    <property type="match status" value="2"/>
</dbReference>
<evidence type="ECO:0000256" key="1">
    <source>
        <dbReference type="ARBA" id="ARBA00004123"/>
    </source>
</evidence>
<comment type="subcellular location">
    <subcellularLocation>
        <location evidence="1 6">Nucleus</location>
    </subcellularLocation>
</comment>
<keyword evidence="3 6" id="KW-0805">Transcription regulation</keyword>